<proteinExistence type="predicted"/>
<accession>A0AB34GXT8</accession>
<evidence type="ECO:0000256" key="1">
    <source>
        <dbReference type="SAM" id="MobiDB-lite"/>
    </source>
</evidence>
<dbReference type="AlphaFoldDB" id="A0AB34GXT8"/>
<dbReference type="Proteomes" id="UP001159641">
    <property type="component" value="Unassembled WGS sequence"/>
</dbReference>
<keyword evidence="3" id="KW-1185">Reference proteome</keyword>
<gene>
    <name evidence="2" type="ORF">J1605_007494</name>
</gene>
<comment type="caution">
    <text evidence="2">The sequence shown here is derived from an EMBL/GenBank/DDBJ whole genome shotgun (WGS) entry which is preliminary data.</text>
</comment>
<sequence length="164" mass="17816">MCEDARGTWHSGLLKLEEEWAFRRSSSGTVKPPHERRLREQLVQRLEGKGGLALPEHRKLGAGAGGVVLRLCLLTDDSISVSGFPLCSPFRQVVRPRVESKPVNPAEGSRPGDLGHVKVPWAGAGVETSCLLRARGESGPGSRSSATRRHLESLAGTRLPRERV</sequence>
<protein>
    <submittedName>
        <fullName evidence="2">Uncharacterized protein</fullName>
    </submittedName>
</protein>
<evidence type="ECO:0000313" key="3">
    <source>
        <dbReference type="Proteomes" id="UP001159641"/>
    </source>
</evidence>
<evidence type="ECO:0000313" key="2">
    <source>
        <dbReference type="EMBL" id="KAJ8784938.1"/>
    </source>
</evidence>
<dbReference type="EMBL" id="JAIQCJ010002027">
    <property type="protein sequence ID" value="KAJ8784938.1"/>
    <property type="molecule type" value="Genomic_DNA"/>
</dbReference>
<feature type="region of interest" description="Disordered" evidence="1">
    <location>
        <begin position="134"/>
        <end position="164"/>
    </location>
</feature>
<organism evidence="2 3">
    <name type="scientific">Eschrichtius robustus</name>
    <name type="common">California gray whale</name>
    <name type="synonym">Eschrichtius gibbosus</name>
    <dbReference type="NCBI Taxonomy" id="9764"/>
    <lineage>
        <taxon>Eukaryota</taxon>
        <taxon>Metazoa</taxon>
        <taxon>Chordata</taxon>
        <taxon>Craniata</taxon>
        <taxon>Vertebrata</taxon>
        <taxon>Euteleostomi</taxon>
        <taxon>Mammalia</taxon>
        <taxon>Eutheria</taxon>
        <taxon>Laurasiatheria</taxon>
        <taxon>Artiodactyla</taxon>
        <taxon>Whippomorpha</taxon>
        <taxon>Cetacea</taxon>
        <taxon>Mysticeti</taxon>
        <taxon>Eschrichtiidae</taxon>
        <taxon>Eschrichtius</taxon>
    </lineage>
</organism>
<reference evidence="2 3" key="1">
    <citation type="submission" date="2022-11" db="EMBL/GenBank/DDBJ databases">
        <title>Whole genome sequence of Eschrichtius robustus ER-17-0199.</title>
        <authorList>
            <person name="Bruniche-Olsen A."/>
            <person name="Black A.N."/>
            <person name="Fields C.J."/>
            <person name="Walden K."/>
            <person name="Dewoody J.A."/>
        </authorList>
    </citation>
    <scope>NUCLEOTIDE SEQUENCE [LARGE SCALE GENOMIC DNA]</scope>
    <source>
        <strain evidence="2">ER-17-0199</strain>
        <tissue evidence="2">Blubber</tissue>
    </source>
</reference>
<name>A0AB34GXT8_ESCRO</name>